<name>A0A7Z7AZE6_9EURY</name>
<dbReference type="OrthoDB" id="147760at2157"/>
<dbReference type="EMBL" id="FNCA01000005">
    <property type="protein sequence ID" value="SDF93540.1"/>
    <property type="molecule type" value="Genomic_DNA"/>
</dbReference>
<gene>
    <name evidence="1" type="ORF">SAMN04488589_1737</name>
</gene>
<keyword evidence="2" id="KW-1185">Reference proteome</keyword>
<reference evidence="1 2" key="1">
    <citation type="submission" date="2016-10" db="EMBL/GenBank/DDBJ databases">
        <authorList>
            <person name="Varghese N."/>
            <person name="Submissions S."/>
        </authorList>
    </citation>
    <scope>NUCLEOTIDE SEQUENCE [LARGE SCALE GENOMIC DNA]</scope>
    <source>
        <strain evidence="1 2">PL 12/M</strain>
    </source>
</reference>
<evidence type="ECO:0008006" key="3">
    <source>
        <dbReference type="Google" id="ProtNLM"/>
    </source>
</evidence>
<dbReference type="InterPro" id="IPR025449">
    <property type="entry name" value="JetB"/>
</dbReference>
<dbReference type="AlphaFoldDB" id="A0A7Z7AZE6"/>
<comment type="caution">
    <text evidence="1">The sequence shown here is derived from an EMBL/GenBank/DDBJ whole genome shotgun (WGS) entry which is preliminary data.</text>
</comment>
<evidence type="ECO:0000313" key="1">
    <source>
        <dbReference type="EMBL" id="SDF93540.1"/>
    </source>
</evidence>
<protein>
    <recommendedName>
        <fullName evidence="3">DUF4194 domain-containing protein</fullName>
    </recommendedName>
</protein>
<evidence type="ECO:0000313" key="2">
    <source>
        <dbReference type="Proteomes" id="UP000199259"/>
    </source>
</evidence>
<accession>A0A7Z7AZE6</accession>
<proteinExistence type="predicted"/>
<sequence>MTENDTYLPYAAVLIKLLKGNLFDSDVQTWNNLIQYKQAIQNYFSSIGLELFVHENDGYAFLRQKDFEEQTDQSLPSLVSKKQLTFHVTTLCVLLVERLYEDQNTKGNDSPYLTIDRKSIYNLMEPFMADTSNEARTKKKIDSFIDKVKDYGFLRPLKSDENTFEVRRILCAKIPNEKLHEIKEKLVEYSTKEEEIEDGTELID</sequence>
<organism evidence="1 2">
    <name type="scientific">Methanolobus vulcani</name>
    <dbReference type="NCBI Taxonomy" id="38026"/>
    <lineage>
        <taxon>Archaea</taxon>
        <taxon>Methanobacteriati</taxon>
        <taxon>Methanobacteriota</taxon>
        <taxon>Stenosarchaea group</taxon>
        <taxon>Methanomicrobia</taxon>
        <taxon>Methanosarcinales</taxon>
        <taxon>Methanosarcinaceae</taxon>
        <taxon>Methanolobus</taxon>
    </lineage>
</organism>
<dbReference type="RefSeq" id="WP_091710073.1">
    <property type="nucleotide sequence ID" value="NZ_FNCA01000005.1"/>
</dbReference>
<dbReference type="Proteomes" id="UP000199259">
    <property type="component" value="Unassembled WGS sequence"/>
</dbReference>
<dbReference type="Pfam" id="PF13835">
    <property type="entry name" value="DUF4194"/>
    <property type="match status" value="1"/>
</dbReference>